<comment type="caution">
    <text evidence="1">The sequence shown here is derived from an EMBL/GenBank/DDBJ whole genome shotgun (WGS) entry which is preliminary data.</text>
</comment>
<dbReference type="RefSeq" id="WP_379530868.1">
    <property type="nucleotide sequence ID" value="NZ_JBHSBI010000014.1"/>
</dbReference>
<evidence type="ECO:0008006" key="3">
    <source>
        <dbReference type="Google" id="ProtNLM"/>
    </source>
</evidence>
<reference evidence="2" key="1">
    <citation type="journal article" date="2019" name="Int. J. Syst. Evol. Microbiol.">
        <title>The Global Catalogue of Microorganisms (GCM) 10K type strain sequencing project: providing services to taxonomists for standard genome sequencing and annotation.</title>
        <authorList>
            <consortium name="The Broad Institute Genomics Platform"/>
            <consortium name="The Broad Institute Genome Sequencing Center for Infectious Disease"/>
            <person name="Wu L."/>
            <person name="Ma J."/>
        </authorList>
    </citation>
    <scope>NUCLEOTIDE SEQUENCE [LARGE SCALE GENOMIC DNA]</scope>
    <source>
        <strain evidence="2">TBRC 1276</strain>
    </source>
</reference>
<name>A0ABV8GDZ3_9ACTN</name>
<proteinExistence type="predicted"/>
<protein>
    <recommendedName>
        <fullName evidence="3">Transposase</fullName>
    </recommendedName>
</protein>
<gene>
    <name evidence="1" type="ORF">ACFOY2_26965</name>
</gene>
<sequence length="91" mass="9975">MVKTGQKSRREEILECLAGFPKGATVAEVCAYFDYVRSPDYMRHWLRKLVGEGLIVRIDPEATGGCVGNSGPAPMGRLKYRLAAEEVVSDG</sequence>
<accession>A0ABV8GDZ3</accession>
<organism evidence="1 2">
    <name type="scientific">Nonomuraea purpurea</name>
    <dbReference type="NCBI Taxonomy" id="1849276"/>
    <lineage>
        <taxon>Bacteria</taxon>
        <taxon>Bacillati</taxon>
        <taxon>Actinomycetota</taxon>
        <taxon>Actinomycetes</taxon>
        <taxon>Streptosporangiales</taxon>
        <taxon>Streptosporangiaceae</taxon>
        <taxon>Nonomuraea</taxon>
    </lineage>
</organism>
<evidence type="ECO:0000313" key="2">
    <source>
        <dbReference type="Proteomes" id="UP001595851"/>
    </source>
</evidence>
<dbReference type="Proteomes" id="UP001595851">
    <property type="component" value="Unassembled WGS sequence"/>
</dbReference>
<evidence type="ECO:0000313" key="1">
    <source>
        <dbReference type="EMBL" id="MFC4010897.1"/>
    </source>
</evidence>
<dbReference type="EMBL" id="JBHSBI010000014">
    <property type="protein sequence ID" value="MFC4010897.1"/>
    <property type="molecule type" value="Genomic_DNA"/>
</dbReference>
<keyword evidence="2" id="KW-1185">Reference proteome</keyword>